<reference evidence="1" key="2">
    <citation type="journal article" date="2015" name="Data Brief">
        <title>Shoot transcriptome of the giant reed, Arundo donax.</title>
        <authorList>
            <person name="Barrero R.A."/>
            <person name="Guerrero F.D."/>
            <person name="Moolhuijzen P."/>
            <person name="Goolsby J.A."/>
            <person name="Tidwell J."/>
            <person name="Bellgard S.E."/>
            <person name="Bellgard M.I."/>
        </authorList>
    </citation>
    <scope>NUCLEOTIDE SEQUENCE</scope>
    <source>
        <tissue evidence="1">Shoot tissue taken approximately 20 cm above the soil surface</tissue>
    </source>
</reference>
<name>A0A0A9D1F1_ARUDO</name>
<accession>A0A0A9D1F1</accession>
<proteinExistence type="predicted"/>
<protein>
    <submittedName>
        <fullName evidence="1">Uncharacterized protein</fullName>
    </submittedName>
</protein>
<reference evidence="1" key="1">
    <citation type="submission" date="2014-09" db="EMBL/GenBank/DDBJ databases">
        <authorList>
            <person name="Magalhaes I.L.F."/>
            <person name="Oliveira U."/>
            <person name="Santos F.R."/>
            <person name="Vidigal T.H.D.A."/>
            <person name="Brescovit A.D."/>
            <person name="Santos A.J."/>
        </authorList>
    </citation>
    <scope>NUCLEOTIDE SEQUENCE</scope>
    <source>
        <tissue evidence="1">Shoot tissue taken approximately 20 cm above the soil surface</tissue>
    </source>
</reference>
<dbReference type="AlphaFoldDB" id="A0A0A9D1F1"/>
<organism evidence="1">
    <name type="scientific">Arundo donax</name>
    <name type="common">Giant reed</name>
    <name type="synonym">Donax arundinaceus</name>
    <dbReference type="NCBI Taxonomy" id="35708"/>
    <lineage>
        <taxon>Eukaryota</taxon>
        <taxon>Viridiplantae</taxon>
        <taxon>Streptophyta</taxon>
        <taxon>Embryophyta</taxon>
        <taxon>Tracheophyta</taxon>
        <taxon>Spermatophyta</taxon>
        <taxon>Magnoliopsida</taxon>
        <taxon>Liliopsida</taxon>
        <taxon>Poales</taxon>
        <taxon>Poaceae</taxon>
        <taxon>PACMAD clade</taxon>
        <taxon>Arundinoideae</taxon>
        <taxon>Arundineae</taxon>
        <taxon>Arundo</taxon>
    </lineage>
</organism>
<sequence>MRILCRCGVIASREAQGSSYIHSWRTGVWTIGFTIGTTPTHSLTGQQGSTLHKEQAGAFLISTTPASLALFTVTSSPAIFYLTENSKPMLQILVSPD</sequence>
<dbReference type="EMBL" id="GBRH01217372">
    <property type="protein sequence ID" value="JAD80523.1"/>
    <property type="molecule type" value="Transcribed_RNA"/>
</dbReference>
<evidence type="ECO:0000313" key="1">
    <source>
        <dbReference type="EMBL" id="JAD80523.1"/>
    </source>
</evidence>